<proteinExistence type="predicted"/>
<protein>
    <submittedName>
        <fullName evidence="1">Inner kinetochore subunit iml3</fullName>
    </submittedName>
</protein>
<name>A0A6C1DNB2_SACPS</name>
<gene>
    <name evidence="1" type="primary">IML3_1</name>
    <name evidence="1" type="ORF">GRS66_000310</name>
</gene>
<evidence type="ECO:0000313" key="1">
    <source>
        <dbReference type="EMBL" id="QID78107.1"/>
    </source>
</evidence>
<organism evidence="1 2">
    <name type="scientific">Saccharomyces pastorianus</name>
    <name type="common">Lager yeast</name>
    <name type="synonym">Saccharomyces cerevisiae x Saccharomyces eubayanus</name>
    <dbReference type="NCBI Taxonomy" id="27292"/>
    <lineage>
        <taxon>Eukaryota</taxon>
        <taxon>Fungi</taxon>
        <taxon>Dikarya</taxon>
        <taxon>Ascomycota</taxon>
        <taxon>Saccharomycotina</taxon>
        <taxon>Saccharomycetes</taxon>
        <taxon>Saccharomycetales</taxon>
        <taxon>Saccharomycetaceae</taxon>
        <taxon>Saccharomyces</taxon>
    </lineage>
</organism>
<dbReference type="Proteomes" id="UP000501346">
    <property type="component" value="Chromosome ScII"/>
</dbReference>
<dbReference type="AlphaFoldDB" id="A0A6C1DNB2"/>
<sequence>MPYTWKFLGISKQLPLENGIAQLNQLLNLEVDLDIQTIRVPSDPDGGTAADEYFRYEMRLDISNLDEGTYSKFIFLGNSKMEVPMFLCYCGTDNRNEVVLQWLKAEYGVIMWPIKFEQKTMIKLADASIVHVTKENVEQITWFSSKLYFEPETQDKNLRQFSIEIPRESCEGLALGYGNTMHPYNDAIVPYIYNETGMAVERLPLTSVILAGHTKIMRESIVTSTRSLRNRVLAVVLQSIQFTSE</sequence>
<accession>A0A6C1DNB2</accession>
<evidence type="ECO:0000313" key="2">
    <source>
        <dbReference type="Proteomes" id="UP000501346"/>
    </source>
</evidence>
<dbReference type="CDD" id="cd22875">
    <property type="entry name" value="IML3"/>
    <property type="match status" value="1"/>
</dbReference>
<dbReference type="EMBL" id="CP048984">
    <property type="protein sequence ID" value="QID78107.1"/>
    <property type="molecule type" value="Genomic_DNA"/>
</dbReference>
<dbReference type="OrthoDB" id="4035536at2759"/>
<keyword evidence="2" id="KW-1185">Reference proteome</keyword>
<reference evidence="1 2" key="1">
    <citation type="journal article" date="2019" name="BMC Genomics">
        <title>Chromosome level assembly and comparative genome analysis confirm lager-brewing yeasts originated from a single hybridization.</title>
        <authorList>
            <person name="Salazar A.N."/>
            <person name="Gorter de Vries A.R."/>
            <person name="van den Broek M."/>
            <person name="Brouwers N."/>
            <person name="de la Torre Cortes P."/>
            <person name="Kuijpers N.G.A."/>
            <person name="Daran J.G."/>
            <person name="Abeel T."/>
        </authorList>
    </citation>
    <scope>NUCLEOTIDE SEQUENCE [LARGE SCALE GENOMIC DNA]</scope>
    <source>
        <strain evidence="1 2">CBS 1483</strain>
    </source>
</reference>